<keyword evidence="1" id="KW-0012">Acyltransferase</keyword>
<comment type="caution">
    <text evidence="1">The sequence shown here is derived from an EMBL/GenBank/DDBJ whole genome shotgun (WGS) entry which is preliminary data.</text>
</comment>
<gene>
    <name evidence="1" type="ORF">MW7_000650</name>
</gene>
<keyword evidence="1" id="KW-0808">Transferase</keyword>
<keyword evidence="2" id="KW-1185">Reference proteome</keyword>
<dbReference type="Proteomes" id="UP000004277">
    <property type="component" value="Unassembled WGS sequence"/>
</dbReference>
<proteinExistence type="predicted"/>
<organism evidence="1 2">
    <name type="scientific">Imbroritus primus</name>
    <dbReference type="NCBI Taxonomy" id="3058603"/>
    <lineage>
        <taxon>Bacteria</taxon>
        <taxon>Pseudomonadati</taxon>
        <taxon>Pseudomonadota</taxon>
        <taxon>Betaproteobacteria</taxon>
        <taxon>Burkholderiales</taxon>
        <taxon>Burkholderiaceae</taxon>
        <taxon>Imbroritus</taxon>
    </lineage>
</organism>
<sequence length="346" mass="38092">MADRTPAAGTADSTAPRATTGEAPATTHWARIGESTFAGGLWLLYLIYRLLGRLPFRLCLYPVVVYYWATRRVARHASQEYLERLEAACGVFALHGHAPGLRHSLRHFLVFAEVILDKLLLSAGRYRAPVTCQGHQALLDGLRQGRGAILVTAHIGCIELCRTLAEQQPEMRLTILVHTRHAERFNRLLRRHAPHAQVQLMQVTAFDVATAMLLSSRVAQGECIAIAGDRVPVHGGKITHASFLGHAAPFPAGPYIMAAVLKCPLYFMGCIHDGAGYAVRFVRLADSVALPRGQRDDALAHYAGLFATQLETCLASAPYDWFNFFPFWTQDRATPLAPLSSEQTDS</sequence>
<evidence type="ECO:0000313" key="1">
    <source>
        <dbReference type="EMBL" id="TMS59795.1"/>
    </source>
</evidence>
<evidence type="ECO:0000313" key="2">
    <source>
        <dbReference type="Proteomes" id="UP000004277"/>
    </source>
</evidence>
<reference evidence="1" key="1">
    <citation type="submission" date="2019-05" db="EMBL/GenBank/DDBJ databases">
        <title>Revised genome assembly of Burkholderiaceae (previously Ralstonia) sp. PBA.</title>
        <authorList>
            <person name="Gan H.M."/>
        </authorList>
    </citation>
    <scope>NUCLEOTIDE SEQUENCE</scope>
    <source>
        <strain evidence="1">PBA</strain>
    </source>
</reference>
<accession>A0ACD3SUG9</accession>
<name>A0ACD3SUG9_9BURK</name>
<protein>
    <submittedName>
        <fullName evidence="1">Acyltransferase</fullName>
    </submittedName>
</protein>
<dbReference type="EMBL" id="AKCV02000004">
    <property type="protein sequence ID" value="TMS59795.1"/>
    <property type="molecule type" value="Genomic_DNA"/>
</dbReference>